<proteinExistence type="predicted"/>
<dbReference type="EMBL" id="JAFREM010000016">
    <property type="protein sequence ID" value="MBO1306489.1"/>
    <property type="molecule type" value="Genomic_DNA"/>
</dbReference>
<dbReference type="Proteomes" id="UP000664601">
    <property type="component" value="Unassembled WGS sequence"/>
</dbReference>
<evidence type="ECO:0000313" key="2">
    <source>
        <dbReference type="Proteomes" id="UP000664601"/>
    </source>
</evidence>
<dbReference type="Gene3D" id="3.40.1720.10">
    <property type="entry name" value="Streptococcus thermophilus LMG 18311 protein like"/>
    <property type="match status" value="1"/>
</dbReference>
<dbReference type="InterPro" id="IPR038226">
    <property type="entry name" value="LMG18311-like_sf"/>
</dbReference>
<evidence type="ECO:0000313" key="1">
    <source>
        <dbReference type="EMBL" id="MBO1306489.1"/>
    </source>
</evidence>
<accession>A0ABS3LA33</accession>
<keyword evidence="2" id="KW-1185">Reference proteome</keyword>
<protein>
    <submittedName>
        <fullName evidence="1">DUF1827 family protein</fullName>
    </submittedName>
</protein>
<gene>
    <name evidence="1" type="ORF">JZO70_09970</name>
</gene>
<reference evidence="1 2" key="1">
    <citation type="submission" date="2021-03" db="EMBL/GenBank/DDBJ databases">
        <title>Enterococcal diversity collection.</title>
        <authorList>
            <person name="Gilmore M.S."/>
            <person name="Schwartzman J."/>
            <person name="Van Tyne D."/>
            <person name="Martin M."/>
            <person name="Earl A.M."/>
            <person name="Manson A.L."/>
            <person name="Straub T."/>
            <person name="Salamzade R."/>
            <person name="Saavedra J."/>
            <person name="Lebreton F."/>
            <person name="Prichula J."/>
            <person name="Schaufler K."/>
            <person name="Gaca A."/>
            <person name="Sgardioli B."/>
            <person name="Wagenaar J."/>
            <person name="Strong T."/>
        </authorList>
    </citation>
    <scope>NUCLEOTIDE SEQUENCE [LARGE SCALE GENOMIC DNA]</scope>
    <source>
        <strain evidence="1 2">669A</strain>
    </source>
</reference>
<sequence>MKLVNVTNSHSRLVYSQLENTDANMIKVYTIGNTTVIFTDAYKHAEIVIKNDKRNIQQKELDFIHKYFRRKLSEDSYDFENVTTIETPGLVEISITKKEAELTKQ</sequence>
<dbReference type="Pfam" id="PF08860">
    <property type="entry name" value="DUF1827"/>
    <property type="match status" value="1"/>
</dbReference>
<organism evidence="1 2">
    <name type="scientific">Candidatus Enterococcus moelleringii</name>
    <dbReference type="NCBI Taxonomy" id="2815325"/>
    <lineage>
        <taxon>Bacteria</taxon>
        <taxon>Bacillati</taxon>
        <taxon>Bacillota</taxon>
        <taxon>Bacilli</taxon>
        <taxon>Lactobacillales</taxon>
        <taxon>Enterococcaceae</taxon>
        <taxon>Enterococcus</taxon>
    </lineage>
</organism>
<comment type="caution">
    <text evidence="1">The sequence shown here is derived from an EMBL/GenBank/DDBJ whole genome shotgun (WGS) entry which is preliminary data.</text>
</comment>
<dbReference type="RefSeq" id="WP_207673421.1">
    <property type="nucleotide sequence ID" value="NZ_JAFREM010000016.1"/>
</dbReference>
<name>A0ABS3LA33_9ENTE</name>
<dbReference type="InterPro" id="IPR014959">
    <property type="entry name" value="DUF1827"/>
</dbReference>